<dbReference type="GO" id="GO:0005737">
    <property type="term" value="C:cytoplasm"/>
    <property type="evidence" value="ECO:0007669"/>
    <property type="project" value="TreeGrafter"/>
</dbReference>
<evidence type="ECO:0000313" key="7">
    <source>
        <dbReference type="Proteomes" id="UP001138709"/>
    </source>
</evidence>
<feature type="domain" description="BPL/LPL catalytic" evidence="5">
    <location>
        <begin position="1"/>
        <end position="182"/>
    </location>
</feature>
<dbReference type="SUPFAM" id="SSF55681">
    <property type="entry name" value="Class II aaRS and biotin synthetases"/>
    <property type="match status" value="1"/>
</dbReference>
<dbReference type="Gene3D" id="2.30.30.100">
    <property type="match status" value="1"/>
</dbReference>
<reference evidence="6" key="1">
    <citation type="submission" date="2020-01" db="EMBL/GenBank/DDBJ databases">
        <authorList>
            <person name="Rat A."/>
        </authorList>
    </citation>
    <scope>NUCLEOTIDE SEQUENCE</scope>
    <source>
        <strain evidence="6">LMG 31228</strain>
    </source>
</reference>
<organism evidence="6 7">
    <name type="scientific">Neoroseomonas eburnea</name>
    <dbReference type="NCBI Taxonomy" id="1346889"/>
    <lineage>
        <taxon>Bacteria</taxon>
        <taxon>Pseudomonadati</taxon>
        <taxon>Pseudomonadota</taxon>
        <taxon>Alphaproteobacteria</taxon>
        <taxon>Acetobacterales</taxon>
        <taxon>Acetobacteraceae</taxon>
        <taxon>Neoroseomonas</taxon>
    </lineage>
</organism>
<gene>
    <name evidence="6" type="ORF">GXW74_01205</name>
</gene>
<dbReference type="InterPro" id="IPR003142">
    <property type="entry name" value="BPL_C"/>
</dbReference>
<dbReference type="NCBIfam" id="TIGR00121">
    <property type="entry name" value="birA_ligase"/>
    <property type="match status" value="1"/>
</dbReference>
<dbReference type="PANTHER" id="PTHR12835">
    <property type="entry name" value="BIOTIN PROTEIN LIGASE"/>
    <property type="match status" value="1"/>
</dbReference>
<dbReference type="Gene3D" id="3.30.930.10">
    <property type="entry name" value="Bira Bifunctional Protein, Domain 2"/>
    <property type="match status" value="1"/>
</dbReference>
<evidence type="ECO:0000259" key="5">
    <source>
        <dbReference type="PROSITE" id="PS51733"/>
    </source>
</evidence>
<dbReference type="AlphaFoldDB" id="A0A9X9X5V4"/>
<dbReference type="InterPro" id="IPR004408">
    <property type="entry name" value="Biotin_CoA_COase_ligase"/>
</dbReference>
<evidence type="ECO:0000313" key="6">
    <source>
        <dbReference type="EMBL" id="MBR0679090.1"/>
    </source>
</evidence>
<dbReference type="Proteomes" id="UP001138709">
    <property type="component" value="Unassembled WGS sequence"/>
</dbReference>
<evidence type="ECO:0000256" key="2">
    <source>
        <dbReference type="ARBA" id="ARBA00023267"/>
    </source>
</evidence>
<dbReference type="PANTHER" id="PTHR12835:SF5">
    <property type="entry name" value="BIOTIN--PROTEIN LIGASE"/>
    <property type="match status" value="1"/>
</dbReference>
<evidence type="ECO:0000256" key="3">
    <source>
        <dbReference type="ARBA" id="ARBA00024227"/>
    </source>
</evidence>
<comment type="caution">
    <text evidence="6">The sequence shown here is derived from an EMBL/GenBank/DDBJ whole genome shotgun (WGS) entry which is preliminary data.</text>
</comment>
<dbReference type="Pfam" id="PF02237">
    <property type="entry name" value="BPL_C"/>
    <property type="match status" value="1"/>
</dbReference>
<keyword evidence="1 6" id="KW-0436">Ligase</keyword>
<dbReference type="EC" id="6.3.4.15" evidence="3"/>
<dbReference type="RefSeq" id="WP_211844439.1">
    <property type="nucleotide sequence ID" value="NZ_JAAEDL010000001.1"/>
</dbReference>
<dbReference type="InterPro" id="IPR045864">
    <property type="entry name" value="aa-tRNA-synth_II/BPL/LPL"/>
</dbReference>
<dbReference type="CDD" id="cd16442">
    <property type="entry name" value="BPL"/>
    <property type="match status" value="1"/>
</dbReference>
<comment type="catalytic activity">
    <reaction evidence="4">
        <text>biotin + L-lysyl-[protein] + ATP = N(6)-biotinyl-L-lysyl-[protein] + AMP + diphosphate + H(+)</text>
        <dbReference type="Rhea" id="RHEA:11756"/>
        <dbReference type="Rhea" id="RHEA-COMP:9752"/>
        <dbReference type="Rhea" id="RHEA-COMP:10505"/>
        <dbReference type="ChEBI" id="CHEBI:15378"/>
        <dbReference type="ChEBI" id="CHEBI:29969"/>
        <dbReference type="ChEBI" id="CHEBI:30616"/>
        <dbReference type="ChEBI" id="CHEBI:33019"/>
        <dbReference type="ChEBI" id="CHEBI:57586"/>
        <dbReference type="ChEBI" id="CHEBI:83144"/>
        <dbReference type="ChEBI" id="CHEBI:456215"/>
        <dbReference type="EC" id="6.3.4.15"/>
    </reaction>
</comment>
<dbReference type="InterPro" id="IPR004143">
    <property type="entry name" value="BPL_LPL_catalytic"/>
</dbReference>
<keyword evidence="2" id="KW-0092">Biotin</keyword>
<dbReference type="EMBL" id="JAAEDL010000001">
    <property type="protein sequence ID" value="MBR0679090.1"/>
    <property type="molecule type" value="Genomic_DNA"/>
</dbReference>
<name>A0A9X9X5V4_9PROT</name>
<evidence type="ECO:0000256" key="1">
    <source>
        <dbReference type="ARBA" id="ARBA00022598"/>
    </source>
</evidence>
<reference evidence="6" key="2">
    <citation type="journal article" date="2021" name="Syst. Appl. Microbiol.">
        <title>Roseomonas hellenica sp. nov., isolated from roots of wild-growing Alkanna tinctoria.</title>
        <authorList>
            <person name="Rat A."/>
            <person name="Naranjo H.D."/>
            <person name="Lebbe L."/>
            <person name="Cnockaert M."/>
            <person name="Krigas N."/>
            <person name="Grigoriadou K."/>
            <person name="Maloupa E."/>
            <person name="Willems A."/>
        </authorList>
    </citation>
    <scope>NUCLEOTIDE SEQUENCE</scope>
    <source>
        <strain evidence="6">LMG 31228</strain>
    </source>
</reference>
<keyword evidence="7" id="KW-1185">Reference proteome</keyword>
<accession>A0A9X9X5V4</accession>
<dbReference type="GO" id="GO:0004077">
    <property type="term" value="F:biotin--[biotin carboxyl-carrier protein] ligase activity"/>
    <property type="evidence" value="ECO:0007669"/>
    <property type="project" value="UniProtKB-EC"/>
</dbReference>
<dbReference type="PROSITE" id="PS51733">
    <property type="entry name" value="BPL_LPL_CATALYTIC"/>
    <property type="match status" value="1"/>
</dbReference>
<proteinExistence type="predicted"/>
<evidence type="ECO:0000256" key="4">
    <source>
        <dbReference type="ARBA" id="ARBA00047846"/>
    </source>
</evidence>
<sequence length="243" mass="25284">MIPPRFRLRVHEELSSTSDLVAQLAEAGEPDGAAVLARRQTAGRGTQGRAWDSRVGNLHLSILLRPSGSLRDAPQWALLAAVALADAVAPLLPDPASLRLKWPNDLLLNGAKMAGILAEATADQRGGIAWLSLGIGVNLAHAPQVPGRATACLADLGGPVPAPEAFAGDLLAALDHWRDRQQAEGFAAIRAAWLARGPAPDAELVVRRGADVITGRFAGLAEDGGLLLTSDGRLRAIVSGEVA</sequence>
<dbReference type="Pfam" id="PF03099">
    <property type="entry name" value="BPL_LplA_LipB"/>
    <property type="match status" value="1"/>
</dbReference>
<protein>
    <recommendedName>
        <fullName evidence="3">biotin--[biotin carboxyl-carrier protein] ligase</fullName>
        <ecNumber evidence="3">6.3.4.15</ecNumber>
    </recommendedName>
</protein>